<dbReference type="InterPro" id="IPR024766">
    <property type="entry name" value="Znf_RING_H2"/>
</dbReference>
<gene>
    <name evidence="11" type="primary">pip1_2</name>
    <name evidence="11" type="ORF">CM83_19467</name>
</gene>
<accession>A0A0A9WLU2</accession>
<evidence type="ECO:0000256" key="2">
    <source>
        <dbReference type="ARBA" id="ARBA00004496"/>
    </source>
</evidence>
<keyword evidence="5" id="KW-0479">Metal-binding</keyword>
<keyword evidence="6" id="KW-0863">Zinc-finger</keyword>
<dbReference type="Pfam" id="PF12678">
    <property type="entry name" value="zf-rbx1"/>
    <property type="match status" value="1"/>
</dbReference>
<comment type="pathway">
    <text evidence="3">Protein modification; protein ubiquitination.</text>
</comment>
<evidence type="ECO:0000259" key="10">
    <source>
        <dbReference type="Pfam" id="PF12678"/>
    </source>
</evidence>
<dbReference type="InterPro" id="IPR051031">
    <property type="entry name" value="RING-box_E3_Ubiquitin_Ligase"/>
</dbReference>
<reference evidence="11" key="2">
    <citation type="submission" date="2014-07" db="EMBL/GenBank/DDBJ databases">
        <authorList>
            <person name="Hull J."/>
        </authorList>
    </citation>
    <scope>NUCLEOTIDE SEQUENCE</scope>
</reference>
<evidence type="ECO:0000256" key="9">
    <source>
        <dbReference type="ARBA" id="ARBA00023242"/>
    </source>
</evidence>
<proteinExistence type="predicted"/>
<feature type="domain" description="Zinc finger RING-H2-type" evidence="10">
    <location>
        <begin position="56"/>
        <end position="105"/>
    </location>
</feature>
<dbReference type="GO" id="GO:0005634">
    <property type="term" value="C:nucleus"/>
    <property type="evidence" value="ECO:0007669"/>
    <property type="project" value="UniProtKB-SubCell"/>
</dbReference>
<dbReference type="GO" id="GO:0005737">
    <property type="term" value="C:cytoplasm"/>
    <property type="evidence" value="ECO:0007669"/>
    <property type="project" value="UniProtKB-SubCell"/>
</dbReference>
<dbReference type="SUPFAM" id="SSF57850">
    <property type="entry name" value="RING/U-box"/>
    <property type="match status" value="1"/>
</dbReference>
<dbReference type="EMBL" id="GBHO01034875">
    <property type="protein sequence ID" value="JAG08729.1"/>
    <property type="molecule type" value="Transcribed_RNA"/>
</dbReference>
<evidence type="ECO:0000313" key="11">
    <source>
        <dbReference type="EMBL" id="JAG08729.1"/>
    </source>
</evidence>
<evidence type="ECO:0000256" key="5">
    <source>
        <dbReference type="ARBA" id="ARBA00022723"/>
    </source>
</evidence>
<dbReference type="PANTHER" id="PTHR11210">
    <property type="entry name" value="RING BOX"/>
    <property type="match status" value="1"/>
</dbReference>
<keyword evidence="7" id="KW-0833">Ubl conjugation pathway</keyword>
<evidence type="ECO:0000256" key="1">
    <source>
        <dbReference type="ARBA" id="ARBA00004123"/>
    </source>
</evidence>
<name>A0A0A9WLU2_LYGHE</name>
<dbReference type="AlphaFoldDB" id="A0A0A9WLU2"/>
<dbReference type="InterPro" id="IPR013083">
    <property type="entry name" value="Znf_RING/FYVE/PHD"/>
</dbReference>
<dbReference type="GO" id="GO:0008270">
    <property type="term" value="F:zinc ion binding"/>
    <property type="evidence" value="ECO:0007669"/>
    <property type="project" value="UniProtKB-KW"/>
</dbReference>
<sequence>MTQEPTLEPIFKIKSWDAYAVWSWDIDTDSCAICTYLCANFINVCWFTRRCPHTGRNYIMSPCIECLSNPNRADTLNCTVAWGKCSHAFHFHCISRWLTTRNVRPITYAQVVRGRLHSTMREPHVKVVVKACRLNAARSLQK</sequence>
<evidence type="ECO:0000256" key="4">
    <source>
        <dbReference type="ARBA" id="ARBA00022490"/>
    </source>
</evidence>
<evidence type="ECO:0000256" key="3">
    <source>
        <dbReference type="ARBA" id="ARBA00004906"/>
    </source>
</evidence>
<comment type="subcellular location">
    <subcellularLocation>
        <location evidence="2">Cytoplasm</location>
    </subcellularLocation>
    <subcellularLocation>
        <location evidence="1">Nucleus</location>
    </subcellularLocation>
</comment>
<evidence type="ECO:0000256" key="7">
    <source>
        <dbReference type="ARBA" id="ARBA00022786"/>
    </source>
</evidence>
<evidence type="ECO:0000256" key="8">
    <source>
        <dbReference type="ARBA" id="ARBA00022833"/>
    </source>
</evidence>
<reference evidence="11" key="1">
    <citation type="journal article" date="2014" name="PLoS ONE">
        <title>Transcriptome-Based Identification of ABC Transporters in the Western Tarnished Plant Bug Lygus hesperus.</title>
        <authorList>
            <person name="Hull J.J."/>
            <person name="Chaney K."/>
            <person name="Geib S.M."/>
            <person name="Fabrick J.A."/>
            <person name="Brent C.S."/>
            <person name="Walsh D."/>
            <person name="Lavine L.C."/>
        </authorList>
    </citation>
    <scope>NUCLEOTIDE SEQUENCE</scope>
</reference>
<organism evidence="11">
    <name type="scientific">Lygus hesperus</name>
    <name type="common">Western plant bug</name>
    <dbReference type="NCBI Taxonomy" id="30085"/>
    <lineage>
        <taxon>Eukaryota</taxon>
        <taxon>Metazoa</taxon>
        <taxon>Ecdysozoa</taxon>
        <taxon>Arthropoda</taxon>
        <taxon>Hexapoda</taxon>
        <taxon>Insecta</taxon>
        <taxon>Pterygota</taxon>
        <taxon>Neoptera</taxon>
        <taxon>Paraneoptera</taxon>
        <taxon>Hemiptera</taxon>
        <taxon>Heteroptera</taxon>
        <taxon>Panheteroptera</taxon>
        <taxon>Cimicomorpha</taxon>
        <taxon>Miridae</taxon>
        <taxon>Mirini</taxon>
        <taxon>Lygus</taxon>
    </lineage>
</organism>
<keyword evidence="8" id="KW-0862">Zinc</keyword>
<keyword evidence="4" id="KW-0963">Cytoplasm</keyword>
<evidence type="ECO:0000256" key="6">
    <source>
        <dbReference type="ARBA" id="ARBA00022771"/>
    </source>
</evidence>
<protein>
    <submittedName>
        <fullName evidence="11">RING-box protein pip1</fullName>
    </submittedName>
</protein>
<dbReference type="Gene3D" id="3.30.40.10">
    <property type="entry name" value="Zinc/RING finger domain, C3HC4 (zinc finger)"/>
    <property type="match status" value="1"/>
</dbReference>
<keyword evidence="9" id="KW-0539">Nucleus</keyword>